<evidence type="ECO:0000313" key="3">
    <source>
        <dbReference type="Proteomes" id="UP001500266"/>
    </source>
</evidence>
<evidence type="ECO:0000313" key="2">
    <source>
        <dbReference type="EMBL" id="GAA4138858.1"/>
    </source>
</evidence>
<name>A0ABP7YNE2_9ACTN</name>
<keyword evidence="3" id="KW-1185">Reference proteome</keyword>
<dbReference type="EMBL" id="BAABDO010000028">
    <property type="protein sequence ID" value="GAA4138858.1"/>
    <property type="molecule type" value="Genomic_DNA"/>
</dbReference>
<accession>A0ABP7YNE2</accession>
<dbReference type="Proteomes" id="UP001500266">
    <property type="component" value="Unassembled WGS sequence"/>
</dbReference>
<evidence type="ECO:0008006" key="4">
    <source>
        <dbReference type="Google" id="ProtNLM"/>
    </source>
</evidence>
<evidence type="ECO:0000256" key="1">
    <source>
        <dbReference type="SAM" id="MobiDB-lite"/>
    </source>
</evidence>
<reference evidence="3" key="1">
    <citation type="journal article" date="2019" name="Int. J. Syst. Evol. Microbiol.">
        <title>The Global Catalogue of Microorganisms (GCM) 10K type strain sequencing project: providing services to taxonomists for standard genome sequencing and annotation.</title>
        <authorList>
            <consortium name="The Broad Institute Genomics Platform"/>
            <consortium name="The Broad Institute Genome Sequencing Center for Infectious Disease"/>
            <person name="Wu L."/>
            <person name="Ma J."/>
        </authorList>
    </citation>
    <scope>NUCLEOTIDE SEQUENCE [LARGE SCALE GENOMIC DNA]</scope>
    <source>
        <strain evidence="3">JCM 17316</strain>
    </source>
</reference>
<feature type="region of interest" description="Disordered" evidence="1">
    <location>
        <begin position="395"/>
        <end position="427"/>
    </location>
</feature>
<comment type="caution">
    <text evidence="2">The sequence shown here is derived from an EMBL/GenBank/DDBJ whole genome shotgun (WGS) entry which is preliminary data.</text>
</comment>
<feature type="compositionally biased region" description="Gly residues" evidence="1">
    <location>
        <begin position="414"/>
        <end position="427"/>
    </location>
</feature>
<protein>
    <recommendedName>
        <fullName evidence="4">PE-PGRS family protein</fullName>
    </recommendedName>
</protein>
<sequence>MGDRTHGRGERHQTGGSDSEREPWLLPDGQERLPHKGGALFKGHSAGRSLKLGLDQISPFEEIEVTVREPGGTYGRRHHMMWQAPCVILRRCRPAAEWFPPIYQERLSALCDLYVASYTKARTWGPTLSIRVSADADPYTFEPSVEPCRKVGFADDDPLAAPVVGTVHVAAEEGDFERWQDAALEYLTEINDVVEQLSRVWCDDGKQISLSSWRTRRRFARWQSALADGYDRLLRASERYRPVHDEVRAQAEETARAFPRMGAQIARLFAWQRRKLWYLAPAEEDEFRIIRSDVVAPPEADQQPGGFGDVIEEAQDKRFHLHLVDWDEEAVRVSDRELAAIAEGLPPYAGTTPAGKPIAPQFPSSLLDLAEDWYGSTVKRLNDRDELERDREWRAEAERKRAQQPPRRTTRYYGGSGSDYGGFGIHT</sequence>
<feature type="region of interest" description="Disordered" evidence="1">
    <location>
        <begin position="1"/>
        <end position="29"/>
    </location>
</feature>
<gene>
    <name evidence="2" type="ORF">GCM10022416_24660</name>
</gene>
<organism evidence="2 3">
    <name type="scientific">Actinomadura keratinilytica</name>
    <dbReference type="NCBI Taxonomy" id="547461"/>
    <lineage>
        <taxon>Bacteria</taxon>
        <taxon>Bacillati</taxon>
        <taxon>Actinomycetota</taxon>
        <taxon>Actinomycetes</taxon>
        <taxon>Streptosporangiales</taxon>
        <taxon>Thermomonosporaceae</taxon>
        <taxon>Actinomadura</taxon>
    </lineage>
</organism>
<proteinExistence type="predicted"/>